<evidence type="ECO:0000256" key="6">
    <source>
        <dbReference type="ARBA" id="ARBA00023136"/>
    </source>
</evidence>
<feature type="region of interest" description="Disordered" evidence="7">
    <location>
        <begin position="455"/>
        <end position="476"/>
    </location>
</feature>
<sequence length="476" mass="49718">MNHRVKAAAVTLAATTASLGVAGAIVHVARLNPGLLVVAAALGLSMGRERRDEDWPDRLTALTVLPIAAAAAVVTHALLAGPYAVLGAALFVLAMSATVYVRRWGGRATAAGAQASMPLLVVVLVAPVGMPDLGWTALIALVTCGVVLAIHLLTGPPPPRRADGSPRGRLPASTKMAIQLGVALSLAFVCGRLVLGEHWQWMVLTTFLVFSGNRGRADVVYKGILRVAGAAVGTGGATLLLPLLAGGPAAQLAAICAVLVAGVWLRPFNYAYWAASITAALAFTSAYFGQSVASMLTVRLAGILLGGAVAIAVSWYVLPVRSTAVARLRVAESVRALAALLQSLQEGGADERLPEHRARFEQAVGRVAEIAPPFEARRRLLGRWRAGARRHADVFDTLRDSARSLRRITEHVEASPGARPEPGMAALIGQARKELGALRTDGADLHATLRRTSEHLAETAAPRSQPPCTTRPSGSP</sequence>
<keyword evidence="6 8" id="KW-0472">Membrane</keyword>
<dbReference type="PANTHER" id="PTHR30509">
    <property type="entry name" value="P-HYDROXYBENZOIC ACID EFFLUX PUMP SUBUNIT-RELATED"/>
    <property type="match status" value="1"/>
</dbReference>
<keyword evidence="10" id="KW-1185">Reference proteome</keyword>
<feature type="transmembrane region" description="Helical" evidence="8">
    <location>
        <begin position="176"/>
        <end position="195"/>
    </location>
</feature>
<proteinExistence type="predicted"/>
<dbReference type="RefSeq" id="WP_146104023.1">
    <property type="nucleotide sequence ID" value="NZ_FNVT01000018.1"/>
</dbReference>
<keyword evidence="2" id="KW-0813">Transport</keyword>
<gene>
    <name evidence="9" type="ORF">SAMN05444920_118193</name>
</gene>
<feature type="transmembrane region" description="Helical" evidence="8">
    <location>
        <begin position="270"/>
        <end position="288"/>
    </location>
</feature>
<evidence type="ECO:0000256" key="3">
    <source>
        <dbReference type="ARBA" id="ARBA00022475"/>
    </source>
</evidence>
<dbReference type="InterPro" id="IPR006726">
    <property type="entry name" value="PHBA_efflux_AaeB/fusaric-R"/>
</dbReference>
<feature type="transmembrane region" description="Helical" evidence="8">
    <location>
        <begin position="135"/>
        <end position="155"/>
    </location>
</feature>
<evidence type="ECO:0000256" key="2">
    <source>
        <dbReference type="ARBA" id="ARBA00022448"/>
    </source>
</evidence>
<dbReference type="Proteomes" id="UP000236732">
    <property type="component" value="Unassembled WGS sequence"/>
</dbReference>
<evidence type="ECO:0000256" key="8">
    <source>
        <dbReference type="SAM" id="Phobius"/>
    </source>
</evidence>
<evidence type="ECO:0000313" key="9">
    <source>
        <dbReference type="EMBL" id="SEH01004.1"/>
    </source>
</evidence>
<feature type="transmembrane region" description="Helical" evidence="8">
    <location>
        <begin position="300"/>
        <end position="318"/>
    </location>
</feature>
<evidence type="ECO:0000256" key="7">
    <source>
        <dbReference type="SAM" id="MobiDB-lite"/>
    </source>
</evidence>
<protein>
    <submittedName>
        <fullName evidence="9">Fusaric acid resistance protein family protein</fullName>
    </submittedName>
</protein>
<feature type="compositionally biased region" description="Polar residues" evidence="7">
    <location>
        <begin position="466"/>
        <end position="476"/>
    </location>
</feature>
<comment type="subcellular location">
    <subcellularLocation>
        <location evidence="1">Cell membrane</location>
        <topology evidence="1">Multi-pass membrane protein</topology>
    </subcellularLocation>
</comment>
<evidence type="ECO:0000256" key="5">
    <source>
        <dbReference type="ARBA" id="ARBA00022989"/>
    </source>
</evidence>
<accession>A0A1H6EWF9</accession>
<dbReference type="EMBL" id="FNVT01000018">
    <property type="protein sequence ID" value="SEH01004.1"/>
    <property type="molecule type" value="Genomic_DNA"/>
</dbReference>
<feature type="transmembrane region" description="Helical" evidence="8">
    <location>
        <begin position="238"/>
        <end position="264"/>
    </location>
</feature>
<evidence type="ECO:0000313" key="10">
    <source>
        <dbReference type="Proteomes" id="UP000236732"/>
    </source>
</evidence>
<dbReference type="OrthoDB" id="3214226at2"/>
<organism evidence="9 10">
    <name type="scientific">Nonomuraea solani</name>
    <dbReference type="NCBI Taxonomy" id="1144553"/>
    <lineage>
        <taxon>Bacteria</taxon>
        <taxon>Bacillati</taxon>
        <taxon>Actinomycetota</taxon>
        <taxon>Actinomycetes</taxon>
        <taxon>Streptosporangiales</taxon>
        <taxon>Streptosporangiaceae</taxon>
        <taxon>Nonomuraea</taxon>
    </lineage>
</organism>
<evidence type="ECO:0000256" key="1">
    <source>
        <dbReference type="ARBA" id="ARBA00004651"/>
    </source>
</evidence>
<keyword evidence="3" id="KW-1003">Cell membrane</keyword>
<dbReference type="Pfam" id="PF04632">
    <property type="entry name" value="FUSC"/>
    <property type="match status" value="1"/>
</dbReference>
<reference evidence="9 10" key="1">
    <citation type="submission" date="2016-10" db="EMBL/GenBank/DDBJ databases">
        <authorList>
            <person name="de Groot N.N."/>
        </authorList>
    </citation>
    <scope>NUCLEOTIDE SEQUENCE [LARGE SCALE GENOMIC DNA]</scope>
    <source>
        <strain evidence="9 10">CGMCC 4.7037</strain>
    </source>
</reference>
<dbReference type="PANTHER" id="PTHR30509:SF9">
    <property type="entry name" value="MULTIDRUG RESISTANCE PROTEIN MDTO"/>
    <property type="match status" value="1"/>
</dbReference>
<dbReference type="GO" id="GO:0005886">
    <property type="term" value="C:plasma membrane"/>
    <property type="evidence" value="ECO:0007669"/>
    <property type="project" value="UniProtKB-SubCell"/>
</dbReference>
<feature type="transmembrane region" description="Helical" evidence="8">
    <location>
        <begin position="108"/>
        <end position="129"/>
    </location>
</feature>
<keyword evidence="4 8" id="KW-0812">Transmembrane</keyword>
<keyword evidence="5 8" id="KW-1133">Transmembrane helix</keyword>
<name>A0A1H6EWF9_9ACTN</name>
<feature type="transmembrane region" description="Helical" evidence="8">
    <location>
        <begin position="83"/>
        <end position="101"/>
    </location>
</feature>
<evidence type="ECO:0000256" key="4">
    <source>
        <dbReference type="ARBA" id="ARBA00022692"/>
    </source>
</evidence>
<dbReference type="AlphaFoldDB" id="A0A1H6EWF9"/>
<dbReference type="GO" id="GO:0022857">
    <property type="term" value="F:transmembrane transporter activity"/>
    <property type="evidence" value="ECO:0007669"/>
    <property type="project" value="InterPro"/>
</dbReference>